<keyword evidence="5" id="KW-1185">Reference proteome</keyword>
<dbReference type="InterPro" id="IPR036388">
    <property type="entry name" value="WH-like_DNA-bd_sf"/>
</dbReference>
<protein>
    <submittedName>
        <fullName evidence="3">PadR family transcriptional regulator</fullName>
    </submittedName>
    <submittedName>
        <fullName evidence="2">Transcriptional regulator PadR-like family</fullName>
    </submittedName>
</protein>
<dbReference type="EMBL" id="SNZG01000007">
    <property type="protein sequence ID" value="TDR40971.1"/>
    <property type="molecule type" value="Genomic_DNA"/>
</dbReference>
<evidence type="ECO:0000259" key="1">
    <source>
        <dbReference type="Pfam" id="PF03551"/>
    </source>
</evidence>
<dbReference type="InterPro" id="IPR036390">
    <property type="entry name" value="WH_DNA-bd_sf"/>
</dbReference>
<sequence length="183" mass="21433">MLIQLFILGVLSENNYHPYFIKKLFKSFVGVDPSFKMSDGKLYYHFDSLEKKGYIEKKEVVQTDNRPEKTVFAITEDGKAYMVELIYKTFNNINISNVNSLYIPILFLKFVDLNRVIILLDQAIQKESKRIDSLLAAGNNPSVLHVEHIQLIVRHADHQLHENLRWLEDIRDSLVEYMSNKDQ</sequence>
<dbReference type="PANTHER" id="PTHR33169">
    <property type="entry name" value="PADR-FAMILY TRANSCRIPTIONAL REGULATOR"/>
    <property type="match status" value="1"/>
</dbReference>
<proteinExistence type="predicted"/>
<dbReference type="InterPro" id="IPR005149">
    <property type="entry name" value="Tscrpt_reg_PadR_N"/>
</dbReference>
<comment type="caution">
    <text evidence="2">The sequence shown here is derived from an EMBL/GenBank/DDBJ whole genome shotgun (WGS) entry which is preliminary data.</text>
</comment>
<reference evidence="2 4" key="1">
    <citation type="submission" date="2018-06" db="EMBL/GenBank/DDBJ databases">
        <authorList>
            <consortium name="Pathogen Informatics"/>
            <person name="Doyle S."/>
        </authorList>
    </citation>
    <scope>NUCLEOTIDE SEQUENCE [LARGE SCALE GENOMIC DNA]</scope>
    <source>
        <strain evidence="2 4">NCTC10597</strain>
    </source>
</reference>
<dbReference type="Proteomes" id="UP000254330">
    <property type="component" value="Unassembled WGS sequence"/>
</dbReference>
<gene>
    <name evidence="3" type="ORF">DFR61_10789</name>
    <name evidence="2" type="ORF">NCTC10597_01503</name>
</gene>
<organism evidence="2 4">
    <name type="scientific">Kurthia zopfii</name>
    <dbReference type="NCBI Taxonomy" id="1650"/>
    <lineage>
        <taxon>Bacteria</taxon>
        <taxon>Bacillati</taxon>
        <taxon>Bacillota</taxon>
        <taxon>Bacilli</taxon>
        <taxon>Bacillales</taxon>
        <taxon>Caryophanaceae</taxon>
        <taxon>Kurthia</taxon>
    </lineage>
</organism>
<dbReference type="SUPFAM" id="SSF46785">
    <property type="entry name" value="Winged helix' DNA-binding domain"/>
    <property type="match status" value="1"/>
</dbReference>
<accession>A0A8B4QAN2</accession>
<reference evidence="3 5" key="2">
    <citation type="submission" date="2019-03" db="EMBL/GenBank/DDBJ databases">
        <title>Genomic Encyclopedia of Type Strains, Phase IV (KMG-IV): sequencing the most valuable type-strain genomes for metagenomic binning, comparative biology and taxonomic classification.</title>
        <authorList>
            <person name="Goeker M."/>
        </authorList>
    </citation>
    <scope>NUCLEOTIDE SEQUENCE [LARGE SCALE GENOMIC DNA]</scope>
    <source>
        <strain evidence="3 5">DSM 20580</strain>
    </source>
</reference>
<dbReference type="EMBL" id="UGNP01000001">
    <property type="protein sequence ID" value="STX09803.1"/>
    <property type="molecule type" value="Genomic_DNA"/>
</dbReference>
<feature type="domain" description="Transcription regulator PadR N-terminal" evidence="1">
    <location>
        <begin position="7"/>
        <end position="82"/>
    </location>
</feature>
<evidence type="ECO:0000313" key="4">
    <source>
        <dbReference type="Proteomes" id="UP000254330"/>
    </source>
</evidence>
<dbReference type="Proteomes" id="UP000294641">
    <property type="component" value="Unassembled WGS sequence"/>
</dbReference>
<evidence type="ECO:0000313" key="3">
    <source>
        <dbReference type="EMBL" id="TDR40971.1"/>
    </source>
</evidence>
<dbReference type="OrthoDB" id="9808762at2"/>
<dbReference type="InterPro" id="IPR052509">
    <property type="entry name" value="Metal_resp_DNA-bind_regulator"/>
</dbReference>
<evidence type="ECO:0000313" key="2">
    <source>
        <dbReference type="EMBL" id="STX09803.1"/>
    </source>
</evidence>
<dbReference type="AlphaFoldDB" id="A0A8B4QAN2"/>
<dbReference type="Pfam" id="PF03551">
    <property type="entry name" value="PadR"/>
    <property type="match status" value="1"/>
</dbReference>
<evidence type="ECO:0000313" key="5">
    <source>
        <dbReference type="Proteomes" id="UP000294641"/>
    </source>
</evidence>
<dbReference type="RefSeq" id="WP_109349075.1">
    <property type="nucleotide sequence ID" value="NZ_BJUE01000008.1"/>
</dbReference>
<dbReference type="PANTHER" id="PTHR33169:SF14">
    <property type="entry name" value="TRANSCRIPTIONAL REGULATOR RV3488"/>
    <property type="match status" value="1"/>
</dbReference>
<dbReference type="Gene3D" id="1.10.10.10">
    <property type="entry name" value="Winged helix-like DNA-binding domain superfamily/Winged helix DNA-binding domain"/>
    <property type="match status" value="1"/>
</dbReference>
<name>A0A8B4QAN2_9BACL</name>